<dbReference type="Proteomes" id="UP001530377">
    <property type="component" value="Unassembled WGS sequence"/>
</dbReference>
<feature type="region of interest" description="Disordered" evidence="1">
    <location>
        <begin position="20"/>
        <end position="67"/>
    </location>
</feature>
<evidence type="ECO:0000256" key="1">
    <source>
        <dbReference type="SAM" id="MobiDB-lite"/>
    </source>
</evidence>
<feature type="chain" id="PRO_5044877994" evidence="2">
    <location>
        <begin position="18"/>
        <end position="123"/>
    </location>
</feature>
<comment type="caution">
    <text evidence="3">The sequence shown here is derived from an EMBL/GenBank/DDBJ whole genome shotgun (WGS) entry which is preliminary data.</text>
</comment>
<evidence type="ECO:0000313" key="3">
    <source>
        <dbReference type="EMBL" id="KAL3816573.1"/>
    </source>
</evidence>
<keyword evidence="4" id="KW-1185">Reference proteome</keyword>
<gene>
    <name evidence="3" type="ORF">ACHAXA_003813</name>
</gene>
<name>A0ABD3RWK5_9STRA</name>
<keyword evidence="2" id="KW-0732">Signal</keyword>
<evidence type="ECO:0000313" key="4">
    <source>
        <dbReference type="Proteomes" id="UP001530377"/>
    </source>
</evidence>
<protein>
    <submittedName>
        <fullName evidence="3">Uncharacterized protein</fullName>
    </submittedName>
</protein>
<feature type="compositionally biased region" description="Basic and acidic residues" evidence="1">
    <location>
        <begin position="30"/>
        <end position="42"/>
    </location>
</feature>
<feature type="signal peptide" evidence="2">
    <location>
        <begin position="1"/>
        <end position="17"/>
    </location>
</feature>
<dbReference type="AlphaFoldDB" id="A0ABD3RWK5"/>
<dbReference type="EMBL" id="JALLPB020000142">
    <property type="protein sequence ID" value="KAL3816573.1"/>
    <property type="molecule type" value="Genomic_DNA"/>
</dbReference>
<evidence type="ECO:0000256" key="2">
    <source>
        <dbReference type="SAM" id="SignalP"/>
    </source>
</evidence>
<sequence>MYKSVIVLAAIVASASAFVPAPRGGCASGERGEVRGEGGAGHDDDDDDDFVPSNFSPPPSHATTGRSPQLFIDPFAITFTAIRAEDVDYEAQFKKLQKEAEERLDDKVEELMRNIDTVGTTAK</sequence>
<organism evidence="3 4">
    <name type="scientific">Cyclostephanos tholiformis</name>
    <dbReference type="NCBI Taxonomy" id="382380"/>
    <lineage>
        <taxon>Eukaryota</taxon>
        <taxon>Sar</taxon>
        <taxon>Stramenopiles</taxon>
        <taxon>Ochrophyta</taxon>
        <taxon>Bacillariophyta</taxon>
        <taxon>Coscinodiscophyceae</taxon>
        <taxon>Thalassiosirophycidae</taxon>
        <taxon>Stephanodiscales</taxon>
        <taxon>Stephanodiscaceae</taxon>
        <taxon>Cyclostephanos</taxon>
    </lineage>
</organism>
<accession>A0ABD3RWK5</accession>
<proteinExistence type="predicted"/>
<reference evidence="3 4" key="1">
    <citation type="submission" date="2024-10" db="EMBL/GenBank/DDBJ databases">
        <title>Updated reference genomes for cyclostephanoid diatoms.</title>
        <authorList>
            <person name="Roberts W.R."/>
            <person name="Alverson A.J."/>
        </authorList>
    </citation>
    <scope>NUCLEOTIDE SEQUENCE [LARGE SCALE GENOMIC DNA]</scope>
    <source>
        <strain evidence="3 4">AJA228-03</strain>
    </source>
</reference>